<name>A0ABY8QWJ0_9MICO</name>
<organism evidence="3 4">
    <name type="scientific">Saxibacter everestensis</name>
    <dbReference type="NCBI Taxonomy" id="2909229"/>
    <lineage>
        <taxon>Bacteria</taxon>
        <taxon>Bacillati</taxon>
        <taxon>Actinomycetota</taxon>
        <taxon>Actinomycetes</taxon>
        <taxon>Micrococcales</taxon>
        <taxon>Brevibacteriaceae</taxon>
        <taxon>Saxibacter</taxon>
    </lineage>
</organism>
<feature type="region of interest" description="Disordered" evidence="1">
    <location>
        <begin position="73"/>
        <end position="117"/>
    </location>
</feature>
<evidence type="ECO:0000313" key="3">
    <source>
        <dbReference type="EMBL" id="WGW12639.1"/>
    </source>
</evidence>
<dbReference type="EMBL" id="CP090958">
    <property type="protein sequence ID" value="WGW12639.1"/>
    <property type="molecule type" value="Genomic_DNA"/>
</dbReference>
<dbReference type="RefSeq" id="WP_349639443.1">
    <property type="nucleotide sequence ID" value="NZ_CP090958.1"/>
</dbReference>
<feature type="transmembrane region" description="Helical" evidence="2">
    <location>
        <begin position="251"/>
        <end position="274"/>
    </location>
</feature>
<evidence type="ECO:0000256" key="1">
    <source>
        <dbReference type="SAM" id="MobiDB-lite"/>
    </source>
</evidence>
<keyword evidence="2" id="KW-0472">Membrane</keyword>
<feature type="transmembrane region" description="Helical" evidence="2">
    <location>
        <begin position="295"/>
        <end position="315"/>
    </location>
</feature>
<feature type="transmembrane region" description="Helical" evidence="2">
    <location>
        <begin position="221"/>
        <end position="245"/>
    </location>
</feature>
<accession>A0ABY8QWJ0</accession>
<feature type="region of interest" description="Disordered" evidence="1">
    <location>
        <begin position="455"/>
        <end position="482"/>
    </location>
</feature>
<protein>
    <recommendedName>
        <fullName evidence="5">Tox-REase-5 domain-containing protein</fullName>
    </recommendedName>
</protein>
<keyword evidence="2" id="KW-1133">Transmembrane helix</keyword>
<proteinExistence type="predicted"/>
<evidence type="ECO:0000313" key="4">
    <source>
        <dbReference type="Proteomes" id="UP001209083"/>
    </source>
</evidence>
<evidence type="ECO:0000256" key="2">
    <source>
        <dbReference type="SAM" id="Phobius"/>
    </source>
</evidence>
<keyword evidence="4" id="KW-1185">Reference proteome</keyword>
<reference evidence="3 4" key="1">
    <citation type="submission" date="2023-05" db="EMBL/GenBank/DDBJ databases">
        <title>Lithophilousrod everest ZFBP1038 complete genpme.</title>
        <authorList>
            <person name="Tian M."/>
        </authorList>
    </citation>
    <scope>NUCLEOTIDE SEQUENCE [LARGE SCALE GENOMIC DNA]</scope>
    <source>
        <strain evidence="3 4">ZFBP1038</strain>
    </source>
</reference>
<feature type="region of interest" description="Disordered" evidence="1">
    <location>
        <begin position="375"/>
        <end position="394"/>
    </location>
</feature>
<evidence type="ECO:0008006" key="5">
    <source>
        <dbReference type="Google" id="ProtNLM"/>
    </source>
</evidence>
<keyword evidence="2" id="KW-0812">Transmembrane</keyword>
<feature type="compositionally biased region" description="Low complexity" evidence="1">
    <location>
        <begin position="104"/>
        <end position="116"/>
    </location>
</feature>
<sequence length="557" mass="61865">MTYASINVEGLEGVKKDLGSNARAVRDEVLPFRREFQDLGLDTRAFNSLQGIHADLDERVIPEVTDRHSRAVEIQNQSPTKPKNIEIRDSPKPGIPNDSSSGPTNDGYTTATDTTGIQVVSWEPKAEEVEQEKEEEDSGFSLSGAWDWAKDKASDAGDWLSEKFGSAITWLQGAGEDFTDWVSDAWGDVSAWWDDWTKTAGDWIDDNWKGFRDWIKSQAGLLRVLATILKVVGWIVVVVGVVILATTFWTGIGAGVGLLIIGAGFTIVGGGDLLDTLVDWGEGKITGQQLVQQGVVDLAVTILSFVGVGIAAKVIKEIVKHLPASWLKKMEELLEKLLKRKRPGPGSRPGIETDLVDPPGTYTVKVPAEKFRGMKQPSREDLQDVGTNPSAYPEGSIERIMSARKRYLDEQRQKGLKPKPWDKWRDQYITNQGNKTQGDAYEQLFWDRHGFDAKDGWRSGESGKGGKPDPIEFTDSTGKTHNRKMDLWDDKTKTGYEIKSGNSVDKNQVDVDAKLVKEKGWDVVYIFGKEPSDSTKKLLEQNGIKYKVWSGDPDRVP</sequence>
<gene>
    <name evidence="3" type="ORF">LWF01_02395</name>
</gene>
<dbReference type="Proteomes" id="UP001209083">
    <property type="component" value="Chromosome"/>
</dbReference>